<accession>A1CQR3</accession>
<dbReference type="RefSeq" id="XP_001269410.1">
    <property type="nucleotide sequence ID" value="XM_001269409.1"/>
</dbReference>
<evidence type="ECO:0000256" key="1">
    <source>
        <dbReference type="SAM" id="MobiDB-lite"/>
    </source>
</evidence>
<dbReference type="OMA" id="HAWNCTC"/>
<dbReference type="KEGG" id="act:ACLA_027060"/>
<protein>
    <recommendedName>
        <fullName evidence="4">SWIM-type domain-containing protein</fullName>
    </recommendedName>
</protein>
<evidence type="ECO:0000313" key="3">
    <source>
        <dbReference type="Proteomes" id="UP000006701"/>
    </source>
</evidence>
<keyword evidence="3" id="KW-1185">Reference proteome</keyword>
<proteinExistence type="predicted"/>
<name>A1CQR3_ASPCL</name>
<evidence type="ECO:0008006" key="4">
    <source>
        <dbReference type="Google" id="ProtNLM"/>
    </source>
</evidence>
<reference evidence="2 3" key="1">
    <citation type="journal article" date="2008" name="PLoS Genet.">
        <title>Genomic islands in the pathogenic filamentous fungus Aspergillus fumigatus.</title>
        <authorList>
            <person name="Fedorova N.D."/>
            <person name="Khaldi N."/>
            <person name="Joardar V.S."/>
            <person name="Maiti R."/>
            <person name="Amedeo P."/>
            <person name="Anderson M.J."/>
            <person name="Crabtree J."/>
            <person name="Silva J.C."/>
            <person name="Badger J.H."/>
            <person name="Albarraq A."/>
            <person name="Angiuoli S."/>
            <person name="Bussey H."/>
            <person name="Bowyer P."/>
            <person name="Cotty P.J."/>
            <person name="Dyer P.S."/>
            <person name="Egan A."/>
            <person name="Galens K."/>
            <person name="Fraser-Liggett C.M."/>
            <person name="Haas B.J."/>
            <person name="Inman J.M."/>
            <person name="Kent R."/>
            <person name="Lemieux S."/>
            <person name="Malavazi I."/>
            <person name="Orvis J."/>
            <person name="Roemer T."/>
            <person name="Ronning C.M."/>
            <person name="Sundaram J.P."/>
            <person name="Sutton G."/>
            <person name="Turner G."/>
            <person name="Venter J.C."/>
            <person name="White O.R."/>
            <person name="Whitty B.R."/>
            <person name="Youngman P."/>
            <person name="Wolfe K.H."/>
            <person name="Goldman G.H."/>
            <person name="Wortman J.R."/>
            <person name="Jiang B."/>
            <person name="Denning D.W."/>
            <person name="Nierman W.C."/>
        </authorList>
    </citation>
    <scope>NUCLEOTIDE SEQUENCE [LARGE SCALE GENOMIC DNA]</scope>
    <source>
        <strain evidence="3">ATCC 1007 / CBS 513.65 / DSM 816 / NCTC 3887 / NRRL 1</strain>
    </source>
</reference>
<dbReference type="EMBL" id="DS027059">
    <property type="protein sequence ID" value="EAW07984.1"/>
    <property type="molecule type" value="Genomic_DNA"/>
</dbReference>
<feature type="region of interest" description="Disordered" evidence="1">
    <location>
        <begin position="116"/>
        <end position="139"/>
    </location>
</feature>
<feature type="region of interest" description="Disordered" evidence="1">
    <location>
        <begin position="34"/>
        <end position="60"/>
    </location>
</feature>
<sequence>MESEVTDPLDEHTNLPLTAQFIDRLISQLEAYKPESTDHSDDQNQLAARPQRRTLPTQSSFSALSEAQLSKVKPIMLTLHCLFPNELLLALDILDRALVRRFTQEAPVHARGSCLVQEHASSRSSPGGLNPGHAEDPGEDVFHVISTSAALPASPSRPPLARTEQGYEVRLHAWNCTCPTFTLNVFRDPGPETPPSVNGAGAGAGAGGEDGESHVADSSPRSSLPYRFGGTLTCGATRAAPPVCKHLLACLLMVRCPGLFGGSRDGSDRVVLSAAELAGWCAG</sequence>
<dbReference type="eggNOG" id="ENOG502S54P">
    <property type="taxonomic scope" value="Eukaryota"/>
</dbReference>
<evidence type="ECO:0000313" key="2">
    <source>
        <dbReference type="EMBL" id="EAW07984.1"/>
    </source>
</evidence>
<dbReference type="VEuPathDB" id="FungiDB:ACLA_027060"/>
<feature type="region of interest" description="Disordered" evidence="1">
    <location>
        <begin position="189"/>
        <end position="222"/>
    </location>
</feature>
<dbReference type="OrthoDB" id="5413281at2759"/>
<organism evidence="2 3">
    <name type="scientific">Aspergillus clavatus (strain ATCC 1007 / CBS 513.65 / DSM 816 / NCTC 3887 / NRRL 1 / QM 1276 / 107)</name>
    <dbReference type="NCBI Taxonomy" id="344612"/>
    <lineage>
        <taxon>Eukaryota</taxon>
        <taxon>Fungi</taxon>
        <taxon>Dikarya</taxon>
        <taxon>Ascomycota</taxon>
        <taxon>Pezizomycotina</taxon>
        <taxon>Eurotiomycetes</taxon>
        <taxon>Eurotiomycetidae</taxon>
        <taxon>Eurotiales</taxon>
        <taxon>Aspergillaceae</taxon>
        <taxon>Aspergillus</taxon>
        <taxon>Aspergillus subgen. Fumigati</taxon>
    </lineage>
</organism>
<dbReference type="GeneID" id="4701761"/>
<gene>
    <name evidence="2" type="ORF">ACLA_027060</name>
</gene>
<dbReference type="HOGENOM" id="CLU_045150_0_0_1"/>
<dbReference type="STRING" id="344612.A1CQR3"/>
<dbReference type="AlphaFoldDB" id="A1CQR3"/>
<dbReference type="Proteomes" id="UP000006701">
    <property type="component" value="Unassembled WGS sequence"/>
</dbReference>